<dbReference type="EMBL" id="LSKU01000001">
    <property type="protein sequence ID" value="KXG44228.1"/>
    <property type="molecule type" value="Genomic_DNA"/>
</dbReference>
<proteinExistence type="predicted"/>
<accession>A0A135L5F6</accession>
<dbReference type="STRING" id="1413211.U473_09605"/>
<dbReference type="PROSITE" id="PS50943">
    <property type="entry name" value="HTH_CROC1"/>
    <property type="match status" value="1"/>
</dbReference>
<dbReference type="Pfam" id="PF12844">
    <property type="entry name" value="HTH_19"/>
    <property type="match status" value="1"/>
</dbReference>
<dbReference type="GO" id="GO:0003677">
    <property type="term" value="F:DNA binding"/>
    <property type="evidence" value="ECO:0007669"/>
    <property type="project" value="InterPro"/>
</dbReference>
<gene>
    <name evidence="2" type="ORF">U473_09605</name>
</gene>
<dbReference type="OrthoDB" id="290878at2"/>
<comment type="caution">
    <text evidence="2">The sequence shown here is derived from an EMBL/GenBank/DDBJ whole genome shotgun (WGS) entry which is preliminary data.</text>
</comment>
<dbReference type="AlphaFoldDB" id="A0A135L5F6"/>
<sequence>MEIRNFLGYWYKNKKRRKELGLTQADLAEPDFTRGFISQIKNGLVAKPPYKTLQILANKLAIPIDYLLDKESEISSKQSVIEEMNQNKSTGYLGYLNELINIFSVIRKIKDNYTRNSIQIDRRSIFLVNEAIQK</sequence>
<dbReference type="CDD" id="cd00093">
    <property type="entry name" value="HTH_XRE"/>
    <property type="match status" value="1"/>
</dbReference>
<dbReference type="RefSeq" id="WP_068725687.1">
    <property type="nucleotide sequence ID" value="NZ_LSKU01000001.1"/>
</dbReference>
<dbReference type="InterPro" id="IPR001387">
    <property type="entry name" value="Cro/C1-type_HTH"/>
</dbReference>
<reference evidence="2 3" key="1">
    <citation type="submission" date="2016-02" db="EMBL/GenBank/DDBJ databases">
        <title>Draft Genome for Tepidibacillus decaturensis nov. sp. Strain Z9, an Anaerobic, Moderately Thermophilic and Heterotrophic Bacterium from Deep Subsurface of the Illinois Basin, USA.</title>
        <authorList>
            <person name="Dong Y."/>
            <person name="Chang J.Y."/>
            <person name="Sanford R."/>
            <person name="Fouke B.W."/>
        </authorList>
    </citation>
    <scope>NUCLEOTIDE SEQUENCE [LARGE SCALE GENOMIC DNA]</scope>
    <source>
        <strain evidence="2 3">Z9</strain>
    </source>
</reference>
<name>A0A135L5F6_9BACI</name>
<evidence type="ECO:0000259" key="1">
    <source>
        <dbReference type="PROSITE" id="PS50943"/>
    </source>
</evidence>
<protein>
    <recommendedName>
        <fullName evidence="1">HTH cro/C1-type domain-containing protein</fullName>
    </recommendedName>
</protein>
<keyword evidence="3" id="KW-1185">Reference proteome</keyword>
<dbReference type="Proteomes" id="UP000070352">
    <property type="component" value="Unassembled WGS sequence"/>
</dbReference>
<dbReference type="Gene3D" id="1.10.260.40">
    <property type="entry name" value="lambda repressor-like DNA-binding domains"/>
    <property type="match status" value="1"/>
</dbReference>
<dbReference type="SMART" id="SM00530">
    <property type="entry name" value="HTH_XRE"/>
    <property type="match status" value="1"/>
</dbReference>
<dbReference type="InterPro" id="IPR010982">
    <property type="entry name" value="Lambda_DNA-bd_dom_sf"/>
</dbReference>
<evidence type="ECO:0000313" key="3">
    <source>
        <dbReference type="Proteomes" id="UP000070352"/>
    </source>
</evidence>
<feature type="domain" description="HTH cro/C1-type" evidence="1">
    <location>
        <begin position="14"/>
        <end position="67"/>
    </location>
</feature>
<dbReference type="SUPFAM" id="SSF47413">
    <property type="entry name" value="lambda repressor-like DNA-binding domains"/>
    <property type="match status" value="1"/>
</dbReference>
<organism evidence="2 3">
    <name type="scientific">Tepidibacillus decaturensis</name>
    <dbReference type="NCBI Taxonomy" id="1413211"/>
    <lineage>
        <taxon>Bacteria</taxon>
        <taxon>Bacillati</taxon>
        <taxon>Bacillota</taxon>
        <taxon>Bacilli</taxon>
        <taxon>Bacillales</taxon>
        <taxon>Bacillaceae</taxon>
        <taxon>Tepidibacillus</taxon>
    </lineage>
</organism>
<evidence type="ECO:0000313" key="2">
    <source>
        <dbReference type="EMBL" id="KXG44228.1"/>
    </source>
</evidence>